<dbReference type="Pfam" id="PF00067">
    <property type="entry name" value="p450"/>
    <property type="match status" value="1"/>
</dbReference>
<dbReference type="AlphaFoldDB" id="A0AAU9WFZ9"/>
<evidence type="ECO:0000256" key="15">
    <source>
        <dbReference type="RuleBase" id="RU000461"/>
    </source>
</evidence>
<evidence type="ECO:0000256" key="10">
    <source>
        <dbReference type="ARBA" id="ARBA00023002"/>
    </source>
</evidence>
<evidence type="ECO:0000256" key="11">
    <source>
        <dbReference type="ARBA" id="ARBA00023004"/>
    </source>
</evidence>
<evidence type="ECO:0000256" key="2">
    <source>
        <dbReference type="ARBA" id="ARBA00004174"/>
    </source>
</evidence>
<keyword evidence="10 15" id="KW-0560">Oxidoreductase</keyword>
<dbReference type="GO" id="GO:0042448">
    <property type="term" value="P:progesterone metabolic process"/>
    <property type="evidence" value="ECO:0007669"/>
    <property type="project" value="TreeGrafter"/>
</dbReference>
<keyword evidence="12 15" id="KW-0503">Monooxygenase</keyword>
<dbReference type="PROSITE" id="PS00086">
    <property type="entry name" value="CYTOCHROME_P450"/>
    <property type="match status" value="1"/>
</dbReference>
<dbReference type="InterPro" id="IPR036396">
    <property type="entry name" value="Cyt_P450_sf"/>
</dbReference>
<protein>
    <recommendedName>
        <fullName evidence="5">unspecific monooxygenase</fullName>
        <ecNumber evidence="5">1.14.14.1</ecNumber>
    </recommendedName>
</protein>
<evidence type="ECO:0000256" key="16">
    <source>
        <dbReference type="SAM" id="Phobius"/>
    </source>
</evidence>
<evidence type="ECO:0000256" key="13">
    <source>
        <dbReference type="ARBA" id="ARBA00023136"/>
    </source>
</evidence>
<reference evidence="17 18" key="1">
    <citation type="submission" date="2022-05" db="EMBL/GenBank/DDBJ databases">
        <authorList>
            <consortium name="Genoscope - CEA"/>
            <person name="William W."/>
        </authorList>
    </citation>
    <scope>NUCLEOTIDE SEQUENCE [LARGE SCALE GENOMIC DNA]</scope>
</reference>
<evidence type="ECO:0000256" key="5">
    <source>
        <dbReference type="ARBA" id="ARBA00012109"/>
    </source>
</evidence>
<dbReference type="InterPro" id="IPR001128">
    <property type="entry name" value="Cyt_P450"/>
</dbReference>
<dbReference type="PRINTS" id="PR00385">
    <property type="entry name" value="P450"/>
</dbReference>
<dbReference type="FunFam" id="1.10.630.10:FF:000238">
    <property type="entry name" value="Cytochrome P450 2A6"/>
    <property type="match status" value="1"/>
</dbReference>
<keyword evidence="8" id="KW-0256">Endoplasmic reticulum</keyword>
<dbReference type="GO" id="GO:0004508">
    <property type="term" value="F:steroid 17-alpha-monooxygenase activity"/>
    <property type="evidence" value="ECO:0007669"/>
    <property type="project" value="TreeGrafter"/>
</dbReference>
<dbReference type="Proteomes" id="UP001159428">
    <property type="component" value="Unassembled WGS sequence"/>
</dbReference>
<keyword evidence="6 14" id="KW-0349">Heme</keyword>
<evidence type="ECO:0000256" key="1">
    <source>
        <dbReference type="ARBA" id="ARBA00001971"/>
    </source>
</evidence>
<evidence type="ECO:0000256" key="12">
    <source>
        <dbReference type="ARBA" id="ARBA00023033"/>
    </source>
</evidence>
<comment type="subcellular location">
    <subcellularLocation>
        <location evidence="3">Endoplasmic reticulum membrane</location>
        <topology evidence="3">Peripheral membrane protein</topology>
    </subcellularLocation>
    <subcellularLocation>
        <location evidence="2">Microsome membrane</location>
        <topology evidence="2">Peripheral membrane protein</topology>
    </subcellularLocation>
</comment>
<accession>A0AAU9WFZ9</accession>
<comment type="similarity">
    <text evidence="4 15">Belongs to the cytochrome P450 family.</text>
</comment>
<feature type="transmembrane region" description="Helical" evidence="16">
    <location>
        <begin position="12"/>
        <end position="29"/>
    </location>
</feature>
<dbReference type="InterPro" id="IPR017972">
    <property type="entry name" value="Cyt_P450_CS"/>
</dbReference>
<dbReference type="EC" id="1.14.14.1" evidence="5"/>
<dbReference type="PANTHER" id="PTHR24289">
    <property type="entry name" value="STEROID 17-ALPHA-HYDROXYLASE/17,20 LYASE"/>
    <property type="match status" value="1"/>
</dbReference>
<evidence type="ECO:0000256" key="9">
    <source>
        <dbReference type="ARBA" id="ARBA00022848"/>
    </source>
</evidence>
<sequence>MYWGDLADKLAEHSIVIIFLALVVVLLFLRHTRPSVKRKPPGPWSLPVIGNIFLFGSAPHKNVTRLAKQYGRVFAMKLGSREVVILNDIKTVKEALLKNGTDFSSRPPLHSFISSSRGDRTVAWPVFGPKYANNKRATELAMRAILENDKYLSKIVLRETHVLIESLLNSDEGRFDPSYLLKFFACSLQFCLFFGDKLRDAYVKKAQFMMDGSTDFIENSAVGNSVDFMPWMKVVFKKQVEKLDASIAELTTFVKKIFFLLKSDSSLNNLDESLSRMPTTFVEALTKVVKDRDAFDFGNERFSKDSLEGISRHFDDETLINITADCFGGGYEKLSTALRWAVAYLVSHPDVQTELQDELRRVKGSAPLTLHDRNSFPLLEATVLEILRMSSFLPFALPHCTTQDTSVAGYPLPKGTIVFINLWACSRDPQYFEDPNTFNPYRFLDETKQNIVRSPCFLAFSAGDRKCPGESYAKSVMFLVLGTILQNLKLRNGTEDPIEDKFGLTIRPKAYKIRVEAIQ</sequence>
<comment type="caution">
    <text evidence="17">The sequence shown here is derived from an EMBL/GenBank/DDBJ whole genome shotgun (WGS) entry which is preliminary data.</text>
</comment>
<dbReference type="GO" id="GO:0042446">
    <property type="term" value="P:hormone biosynthetic process"/>
    <property type="evidence" value="ECO:0007669"/>
    <property type="project" value="TreeGrafter"/>
</dbReference>
<keyword evidence="11 14" id="KW-0408">Iron</keyword>
<comment type="cofactor">
    <cofactor evidence="1 14">
        <name>heme</name>
        <dbReference type="ChEBI" id="CHEBI:30413"/>
    </cofactor>
</comment>
<evidence type="ECO:0000256" key="8">
    <source>
        <dbReference type="ARBA" id="ARBA00022824"/>
    </source>
</evidence>
<dbReference type="EMBL" id="CALNXJ010000011">
    <property type="protein sequence ID" value="CAH3108926.1"/>
    <property type="molecule type" value="Genomic_DNA"/>
</dbReference>
<keyword evidence="13 16" id="KW-0472">Membrane</keyword>
<dbReference type="GO" id="GO:0005506">
    <property type="term" value="F:iron ion binding"/>
    <property type="evidence" value="ECO:0007669"/>
    <property type="project" value="InterPro"/>
</dbReference>
<dbReference type="PANTHER" id="PTHR24289:SF21">
    <property type="entry name" value="CYTOCHROME P450 1A"/>
    <property type="match status" value="1"/>
</dbReference>
<dbReference type="PRINTS" id="PR00463">
    <property type="entry name" value="EP450I"/>
</dbReference>
<evidence type="ECO:0000313" key="18">
    <source>
        <dbReference type="Proteomes" id="UP001159428"/>
    </source>
</evidence>
<gene>
    <name evidence="17" type="ORF">PMEA_00002762</name>
</gene>
<evidence type="ECO:0000256" key="14">
    <source>
        <dbReference type="PIRSR" id="PIRSR602401-1"/>
    </source>
</evidence>
<keyword evidence="16" id="KW-0812">Transmembrane</keyword>
<dbReference type="GO" id="GO:0005789">
    <property type="term" value="C:endoplasmic reticulum membrane"/>
    <property type="evidence" value="ECO:0007669"/>
    <property type="project" value="UniProtKB-SubCell"/>
</dbReference>
<dbReference type="SUPFAM" id="SSF48264">
    <property type="entry name" value="Cytochrome P450"/>
    <property type="match status" value="1"/>
</dbReference>
<evidence type="ECO:0000313" key="17">
    <source>
        <dbReference type="EMBL" id="CAH3108926.1"/>
    </source>
</evidence>
<dbReference type="InterPro" id="IPR002401">
    <property type="entry name" value="Cyt_P450_E_grp-I"/>
</dbReference>
<evidence type="ECO:0000256" key="7">
    <source>
        <dbReference type="ARBA" id="ARBA00022723"/>
    </source>
</evidence>
<feature type="binding site" description="axial binding residue" evidence="14">
    <location>
        <position position="467"/>
    </location>
    <ligand>
        <name>heme</name>
        <dbReference type="ChEBI" id="CHEBI:30413"/>
    </ligand>
    <ligandPart>
        <name>Fe</name>
        <dbReference type="ChEBI" id="CHEBI:18248"/>
    </ligandPart>
</feature>
<keyword evidence="9" id="KW-0492">Microsome</keyword>
<dbReference type="Gene3D" id="1.10.630.10">
    <property type="entry name" value="Cytochrome P450"/>
    <property type="match status" value="1"/>
</dbReference>
<evidence type="ECO:0000256" key="4">
    <source>
        <dbReference type="ARBA" id="ARBA00010617"/>
    </source>
</evidence>
<keyword evidence="7 14" id="KW-0479">Metal-binding</keyword>
<organism evidence="17 18">
    <name type="scientific">Pocillopora meandrina</name>
    <dbReference type="NCBI Taxonomy" id="46732"/>
    <lineage>
        <taxon>Eukaryota</taxon>
        <taxon>Metazoa</taxon>
        <taxon>Cnidaria</taxon>
        <taxon>Anthozoa</taxon>
        <taxon>Hexacorallia</taxon>
        <taxon>Scleractinia</taxon>
        <taxon>Astrocoeniina</taxon>
        <taxon>Pocilloporidae</taxon>
        <taxon>Pocillopora</taxon>
    </lineage>
</organism>
<proteinExistence type="inferred from homology"/>
<keyword evidence="18" id="KW-1185">Reference proteome</keyword>
<evidence type="ECO:0000256" key="6">
    <source>
        <dbReference type="ARBA" id="ARBA00022617"/>
    </source>
</evidence>
<dbReference type="GO" id="GO:0020037">
    <property type="term" value="F:heme binding"/>
    <property type="evidence" value="ECO:0007669"/>
    <property type="project" value="InterPro"/>
</dbReference>
<evidence type="ECO:0000256" key="3">
    <source>
        <dbReference type="ARBA" id="ARBA00004406"/>
    </source>
</evidence>
<keyword evidence="16" id="KW-1133">Transmembrane helix</keyword>
<name>A0AAU9WFZ9_9CNID</name>